<feature type="non-terminal residue" evidence="1">
    <location>
        <position position="68"/>
    </location>
</feature>
<dbReference type="Proteomes" id="UP000789901">
    <property type="component" value="Unassembled WGS sequence"/>
</dbReference>
<dbReference type="EMBL" id="CAJVQB010010484">
    <property type="protein sequence ID" value="CAG8740294.1"/>
    <property type="molecule type" value="Genomic_DNA"/>
</dbReference>
<name>A0ABN7V7H0_GIGMA</name>
<comment type="caution">
    <text evidence="1">The sequence shown here is derived from an EMBL/GenBank/DDBJ whole genome shotgun (WGS) entry which is preliminary data.</text>
</comment>
<proteinExistence type="predicted"/>
<gene>
    <name evidence="1" type="ORF">GMARGA_LOCUS15308</name>
</gene>
<sequence>MARLQLEKEHIKKEVAHEAERLKLETGLRQEDATEETDLVSQHKKYLADKNGLVDKLKNQGESFLKDK</sequence>
<reference evidence="1 2" key="1">
    <citation type="submission" date="2021-06" db="EMBL/GenBank/DDBJ databases">
        <authorList>
            <person name="Kallberg Y."/>
            <person name="Tangrot J."/>
            <person name="Rosling A."/>
        </authorList>
    </citation>
    <scope>NUCLEOTIDE SEQUENCE [LARGE SCALE GENOMIC DNA]</scope>
    <source>
        <strain evidence="1 2">120-4 pot B 10/14</strain>
    </source>
</reference>
<protein>
    <submittedName>
        <fullName evidence="1">25368_t:CDS:1</fullName>
    </submittedName>
</protein>
<organism evidence="1 2">
    <name type="scientific">Gigaspora margarita</name>
    <dbReference type="NCBI Taxonomy" id="4874"/>
    <lineage>
        <taxon>Eukaryota</taxon>
        <taxon>Fungi</taxon>
        <taxon>Fungi incertae sedis</taxon>
        <taxon>Mucoromycota</taxon>
        <taxon>Glomeromycotina</taxon>
        <taxon>Glomeromycetes</taxon>
        <taxon>Diversisporales</taxon>
        <taxon>Gigasporaceae</taxon>
        <taxon>Gigaspora</taxon>
    </lineage>
</organism>
<keyword evidence="2" id="KW-1185">Reference proteome</keyword>
<evidence type="ECO:0000313" key="1">
    <source>
        <dbReference type="EMBL" id="CAG8740294.1"/>
    </source>
</evidence>
<evidence type="ECO:0000313" key="2">
    <source>
        <dbReference type="Proteomes" id="UP000789901"/>
    </source>
</evidence>
<accession>A0ABN7V7H0</accession>